<organism evidence="2">
    <name type="scientific">candidate division WOR-3 bacterium</name>
    <dbReference type="NCBI Taxonomy" id="2052148"/>
    <lineage>
        <taxon>Bacteria</taxon>
        <taxon>Bacteria division WOR-3</taxon>
    </lineage>
</organism>
<sequence length="502" mass="57514">MKIRLFLLSILSISLFLFAEQLFFPNDVRIGDPSINYVNPEISPVGNYMVWIEVDTATGVLGRVWHCGIDPNTGDLIPPNGKGFSPFYSNIYARPGDWGIDSIGSYYVGATFNGQIKFVRPTSPTSGIVTDIPLPAVNKRRVFYASQLPGINRRFVSYIYNDSVNGFSQNTPENSYFQLHLLDLDNPSNDYLIEEQPSMYPLPIPMDIIVPRWIKGSHYLTYGYKDQSNRVQAKEFNAYTPQNQAIPVTNDPANKIDGNSALNPFTNEQYFMSGINASDTAYFYKRNSFGSMFILDEIVVPQSVHLDTPSLNQSHEPFLFDGHLYSAFQINNWDGNFFNTTFNEPGEIWMVTIDADTQRFWLLSEFDSTLNVSEPEPYVGNNEVWVYYSANVIDTTKPFFKRQFQLRRCDTPLNNQPIKTENGNDHKIKRIALYPNPTRGIIFFNDNDLVKTDFIVYNALAQIVKRLHNQHCIDISDMADGVYFIEIQTERQRLINKIVKKK</sequence>
<name>A0A7V0Z5W3_UNCW3</name>
<gene>
    <name evidence="2" type="ORF">ENP86_06110</name>
</gene>
<protein>
    <submittedName>
        <fullName evidence="2">T9SS type A sorting domain-containing protein</fullName>
    </submittedName>
</protein>
<evidence type="ECO:0000313" key="2">
    <source>
        <dbReference type="EMBL" id="HDY59109.1"/>
    </source>
</evidence>
<feature type="domain" description="Secretion system C-terminal sorting" evidence="1">
    <location>
        <begin position="433"/>
        <end position="499"/>
    </location>
</feature>
<comment type="caution">
    <text evidence="2">The sequence shown here is derived from an EMBL/GenBank/DDBJ whole genome shotgun (WGS) entry which is preliminary data.</text>
</comment>
<dbReference type="NCBIfam" id="TIGR04183">
    <property type="entry name" value="Por_Secre_tail"/>
    <property type="match status" value="1"/>
</dbReference>
<dbReference type="Pfam" id="PF18962">
    <property type="entry name" value="Por_Secre_tail"/>
    <property type="match status" value="1"/>
</dbReference>
<accession>A0A7V0Z5W3</accession>
<dbReference type="EMBL" id="DSKY01000015">
    <property type="protein sequence ID" value="HDY59109.1"/>
    <property type="molecule type" value="Genomic_DNA"/>
</dbReference>
<dbReference type="InterPro" id="IPR026444">
    <property type="entry name" value="Secre_tail"/>
</dbReference>
<dbReference type="AlphaFoldDB" id="A0A7V0Z5W3"/>
<proteinExistence type="predicted"/>
<reference evidence="2" key="1">
    <citation type="journal article" date="2020" name="mSystems">
        <title>Genome- and Community-Level Interaction Insights into Carbon Utilization and Element Cycling Functions of Hydrothermarchaeota in Hydrothermal Sediment.</title>
        <authorList>
            <person name="Zhou Z."/>
            <person name="Liu Y."/>
            <person name="Xu W."/>
            <person name="Pan J."/>
            <person name="Luo Z.H."/>
            <person name="Li M."/>
        </authorList>
    </citation>
    <scope>NUCLEOTIDE SEQUENCE [LARGE SCALE GENOMIC DNA]</scope>
    <source>
        <strain evidence="2">SpSt-258</strain>
    </source>
</reference>
<evidence type="ECO:0000259" key="1">
    <source>
        <dbReference type="Pfam" id="PF18962"/>
    </source>
</evidence>